<dbReference type="InterPro" id="IPR001810">
    <property type="entry name" value="F-box_dom"/>
</dbReference>
<proteinExistence type="predicted"/>
<evidence type="ECO:0000313" key="2">
    <source>
        <dbReference type="EMBL" id="KZP22108.1"/>
    </source>
</evidence>
<feature type="domain" description="F-box" evidence="1">
    <location>
        <begin position="82"/>
        <end position="132"/>
    </location>
</feature>
<protein>
    <recommendedName>
        <fullName evidence="1">F-box domain-containing protein</fullName>
    </recommendedName>
</protein>
<dbReference type="EMBL" id="KV417542">
    <property type="protein sequence ID" value="KZP22108.1"/>
    <property type="molecule type" value="Genomic_DNA"/>
</dbReference>
<dbReference type="AlphaFoldDB" id="A0A166KP02"/>
<keyword evidence="3" id="KW-1185">Reference proteome</keyword>
<dbReference type="InterPro" id="IPR032675">
    <property type="entry name" value="LRR_dom_sf"/>
</dbReference>
<evidence type="ECO:0000313" key="3">
    <source>
        <dbReference type="Proteomes" id="UP000076532"/>
    </source>
</evidence>
<gene>
    <name evidence="2" type="ORF">FIBSPDRAFT_1043811</name>
</gene>
<reference evidence="2 3" key="1">
    <citation type="journal article" date="2016" name="Mol. Biol. Evol.">
        <title>Comparative Genomics of Early-Diverging Mushroom-Forming Fungi Provides Insights into the Origins of Lignocellulose Decay Capabilities.</title>
        <authorList>
            <person name="Nagy L.G."/>
            <person name="Riley R."/>
            <person name="Tritt A."/>
            <person name="Adam C."/>
            <person name="Daum C."/>
            <person name="Floudas D."/>
            <person name="Sun H."/>
            <person name="Yadav J.S."/>
            <person name="Pangilinan J."/>
            <person name="Larsson K.H."/>
            <person name="Matsuura K."/>
            <person name="Barry K."/>
            <person name="Labutti K."/>
            <person name="Kuo R."/>
            <person name="Ohm R.A."/>
            <person name="Bhattacharya S.S."/>
            <person name="Shirouzu T."/>
            <person name="Yoshinaga Y."/>
            <person name="Martin F.M."/>
            <person name="Grigoriev I.V."/>
            <person name="Hibbett D.S."/>
        </authorList>
    </citation>
    <scope>NUCLEOTIDE SEQUENCE [LARGE SCALE GENOMIC DNA]</scope>
    <source>
        <strain evidence="2 3">CBS 109695</strain>
    </source>
</reference>
<evidence type="ECO:0000259" key="1">
    <source>
        <dbReference type="PROSITE" id="PS50181"/>
    </source>
</evidence>
<dbReference type="Proteomes" id="UP000076532">
    <property type="component" value="Unassembled WGS sequence"/>
</dbReference>
<name>A0A166KP02_9AGAM</name>
<organism evidence="2 3">
    <name type="scientific">Athelia psychrophila</name>
    <dbReference type="NCBI Taxonomy" id="1759441"/>
    <lineage>
        <taxon>Eukaryota</taxon>
        <taxon>Fungi</taxon>
        <taxon>Dikarya</taxon>
        <taxon>Basidiomycota</taxon>
        <taxon>Agaricomycotina</taxon>
        <taxon>Agaricomycetes</taxon>
        <taxon>Agaricomycetidae</taxon>
        <taxon>Atheliales</taxon>
        <taxon>Atheliaceae</taxon>
        <taxon>Athelia</taxon>
    </lineage>
</organism>
<sequence>MPATLTCRNCGHELTGAYNKTVETPFPDLLKLESNRVLPATLSDIAHAAVSAADQDILCLEVELRRKRSERRAFVVAHKVFISPIRRTPPEIITEIFLHYVEGDLRSPVPLASICKRLRSIALSSPQLWASFRMTVTHDDVESQTALADMCLSRAGKCPLDINLESHDELRVNLIPPDAFAAMKPLMDTLVARCEQWWTVELTLPSNLIKYLLEGATNRLERLEKLTLDNGCYEEESIPICFPTMPRLRSLQFAWLFVPTPQLPWQQLQELSFETSLTAQACLDVLKAASSLQKCQLGLMLTEVPNIHTLPSITLPLLRCMSISVYDRANLSHFLSAISLPAIEELYIATPTDHLCSDDPPPALVGIADAIVSMISHGSLLKLTLDLPSPTWYATPANTISILRAAPKLL</sequence>
<dbReference type="OrthoDB" id="2269034at2759"/>
<dbReference type="PROSITE" id="PS50181">
    <property type="entry name" value="FBOX"/>
    <property type="match status" value="1"/>
</dbReference>
<dbReference type="Gene3D" id="3.80.10.10">
    <property type="entry name" value="Ribonuclease Inhibitor"/>
    <property type="match status" value="1"/>
</dbReference>
<accession>A0A166KP02</accession>